<reference evidence="4 5" key="1">
    <citation type="submission" date="2020-08" db="EMBL/GenBank/DDBJ databases">
        <title>Sequencing the genomes of 1000 actinobacteria strains.</title>
        <authorList>
            <person name="Klenk H.-P."/>
        </authorList>
    </citation>
    <scope>NUCLEOTIDE SEQUENCE [LARGE SCALE GENOMIC DNA]</scope>
    <source>
        <strain evidence="4 5">DSM 43768</strain>
    </source>
</reference>
<evidence type="ECO:0000256" key="1">
    <source>
        <dbReference type="ARBA" id="ARBA00022574"/>
    </source>
</evidence>
<keyword evidence="2" id="KW-0677">Repeat</keyword>
<accession>A0A7X0U1F3</accession>
<dbReference type="PROSITE" id="PS00678">
    <property type="entry name" value="WD_REPEATS_1"/>
    <property type="match status" value="1"/>
</dbReference>
<dbReference type="InterPro" id="IPR036322">
    <property type="entry name" value="WD40_repeat_dom_sf"/>
</dbReference>
<dbReference type="InterPro" id="IPR019775">
    <property type="entry name" value="WD40_repeat_CS"/>
</dbReference>
<protein>
    <submittedName>
        <fullName evidence="4">WD40 repeat protein</fullName>
    </submittedName>
</protein>
<keyword evidence="1 3" id="KW-0853">WD repeat</keyword>
<dbReference type="SUPFAM" id="SSF50978">
    <property type="entry name" value="WD40 repeat-like"/>
    <property type="match status" value="1"/>
</dbReference>
<dbReference type="PROSITE" id="PS50294">
    <property type="entry name" value="WD_REPEATS_REGION"/>
    <property type="match status" value="1"/>
</dbReference>
<dbReference type="AlphaFoldDB" id="A0A7X0U1F3"/>
<dbReference type="InterPro" id="IPR001680">
    <property type="entry name" value="WD40_rpt"/>
</dbReference>
<dbReference type="Proteomes" id="UP000565579">
    <property type="component" value="Unassembled WGS sequence"/>
</dbReference>
<dbReference type="RefSeq" id="WP_281402485.1">
    <property type="nucleotide sequence ID" value="NZ_BAAAXY010000149.1"/>
</dbReference>
<dbReference type="Pfam" id="PF00400">
    <property type="entry name" value="WD40"/>
    <property type="match status" value="1"/>
</dbReference>
<gene>
    <name evidence="4" type="ORF">HD593_006497</name>
</gene>
<evidence type="ECO:0000313" key="4">
    <source>
        <dbReference type="EMBL" id="MBB6551702.1"/>
    </source>
</evidence>
<comment type="caution">
    <text evidence="4">The sequence shown here is derived from an EMBL/GenBank/DDBJ whole genome shotgun (WGS) entry which is preliminary data.</text>
</comment>
<dbReference type="EMBL" id="JACHMI010000001">
    <property type="protein sequence ID" value="MBB6551702.1"/>
    <property type="molecule type" value="Genomic_DNA"/>
</dbReference>
<keyword evidence="5" id="KW-1185">Reference proteome</keyword>
<evidence type="ECO:0000313" key="5">
    <source>
        <dbReference type="Proteomes" id="UP000565579"/>
    </source>
</evidence>
<evidence type="ECO:0000256" key="3">
    <source>
        <dbReference type="PROSITE-ProRule" id="PRU00221"/>
    </source>
</evidence>
<evidence type="ECO:0000256" key="2">
    <source>
        <dbReference type="ARBA" id="ARBA00022737"/>
    </source>
</evidence>
<name>A0A7X0U1F3_9ACTN</name>
<feature type="repeat" description="WD" evidence="3">
    <location>
        <begin position="1"/>
        <end position="42"/>
    </location>
</feature>
<sequence length="42" mass="4396">MKGHTRGISALAIGERSDGTPVIVSGGEDGTVRMWNLDTGRP</sequence>
<dbReference type="InterPro" id="IPR015943">
    <property type="entry name" value="WD40/YVTN_repeat-like_dom_sf"/>
</dbReference>
<organism evidence="4 5">
    <name type="scientific">Nonomuraea rubra</name>
    <dbReference type="NCBI Taxonomy" id="46180"/>
    <lineage>
        <taxon>Bacteria</taxon>
        <taxon>Bacillati</taxon>
        <taxon>Actinomycetota</taxon>
        <taxon>Actinomycetes</taxon>
        <taxon>Streptosporangiales</taxon>
        <taxon>Streptosporangiaceae</taxon>
        <taxon>Nonomuraea</taxon>
    </lineage>
</organism>
<dbReference type="Gene3D" id="2.130.10.10">
    <property type="entry name" value="YVTN repeat-like/Quinoprotein amine dehydrogenase"/>
    <property type="match status" value="1"/>
</dbReference>
<dbReference type="PROSITE" id="PS50082">
    <property type="entry name" value="WD_REPEATS_2"/>
    <property type="match status" value="1"/>
</dbReference>
<proteinExistence type="predicted"/>